<protein>
    <recommendedName>
        <fullName evidence="1">TdIF1 C-terminal domain-containing protein</fullName>
    </recommendedName>
</protein>
<feature type="domain" description="TdIF1 C-terminal" evidence="1">
    <location>
        <begin position="1"/>
        <end position="42"/>
    </location>
</feature>
<dbReference type="GO" id="GO:0005634">
    <property type="term" value="C:nucleus"/>
    <property type="evidence" value="ECO:0007669"/>
    <property type="project" value="TreeGrafter"/>
</dbReference>
<proteinExistence type="predicted"/>
<dbReference type="PANTHER" id="PTHR23399">
    <property type="entry name" value="DEOXYNUCLEOTIDYLTRANSFERASE TERMINAL-INTERACTING PROTEIN 1"/>
    <property type="match status" value="1"/>
</dbReference>
<dbReference type="PANTHER" id="PTHR23399:SF2">
    <property type="entry name" value="DEOXYNUCLEOTIDYLTRANSFERASE TERMINAL-INTERACTING PROTEIN 1"/>
    <property type="match status" value="1"/>
</dbReference>
<organism evidence="2">
    <name type="scientific">Anguilla anguilla</name>
    <name type="common">European freshwater eel</name>
    <name type="synonym">Muraena anguilla</name>
    <dbReference type="NCBI Taxonomy" id="7936"/>
    <lineage>
        <taxon>Eukaryota</taxon>
        <taxon>Metazoa</taxon>
        <taxon>Chordata</taxon>
        <taxon>Craniata</taxon>
        <taxon>Vertebrata</taxon>
        <taxon>Euteleostomi</taxon>
        <taxon>Actinopterygii</taxon>
        <taxon>Neopterygii</taxon>
        <taxon>Teleostei</taxon>
        <taxon>Anguilliformes</taxon>
        <taxon>Anguillidae</taxon>
        <taxon>Anguilla</taxon>
    </lineage>
</organism>
<dbReference type="EMBL" id="GBXM01046232">
    <property type="protein sequence ID" value="JAH62345.1"/>
    <property type="molecule type" value="Transcribed_RNA"/>
</dbReference>
<reference evidence="2" key="1">
    <citation type="submission" date="2014-11" db="EMBL/GenBank/DDBJ databases">
        <authorList>
            <person name="Amaro Gonzalez C."/>
        </authorList>
    </citation>
    <scope>NUCLEOTIDE SEQUENCE</scope>
</reference>
<dbReference type="InterPro" id="IPR049121">
    <property type="entry name" value="TdIF1_C"/>
</dbReference>
<reference evidence="2" key="2">
    <citation type="journal article" date="2015" name="Fish Shellfish Immunol.">
        <title>Early steps in the European eel (Anguilla anguilla)-Vibrio vulnificus interaction in the gills: Role of the RtxA13 toxin.</title>
        <authorList>
            <person name="Callol A."/>
            <person name="Pajuelo D."/>
            <person name="Ebbesson L."/>
            <person name="Teles M."/>
            <person name="MacKenzie S."/>
            <person name="Amaro C."/>
        </authorList>
    </citation>
    <scope>NUCLEOTIDE SEQUENCE</scope>
</reference>
<accession>A0A0E9UAY7</accession>
<sequence length="45" mass="5104">MRATGGKMAYLLIEEDVQDLAQSDDYRDCPELKLDEMKPFAVHCG</sequence>
<name>A0A0E9UAY7_ANGAN</name>
<evidence type="ECO:0000313" key="2">
    <source>
        <dbReference type="EMBL" id="JAH62345.1"/>
    </source>
</evidence>
<dbReference type="InterPro" id="IPR026064">
    <property type="entry name" value="TdIF1"/>
</dbReference>
<dbReference type="Pfam" id="PF21229">
    <property type="entry name" value="TdIF1_2nd"/>
    <property type="match status" value="1"/>
</dbReference>
<dbReference type="AlphaFoldDB" id="A0A0E9UAY7"/>
<evidence type="ECO:0000259" key="1">
    <source>
        <dbReference type="Pfam" id="PF21229"/>
    </source>
</evidence>
<dbReference type="GO" id="GO:0031491">
    <property type="term" value="F:nucleosome binding"/>
    <property type="evidence" value="ECO:0007669"/>
    <property type="project" value="TreeGrafter"/>
</dbReference>
<dbReference type="GO" id="GO:0003677">
    <property type="term" value="F:DNA binding"/>
    <property type="evidence" value="ECO:0007669"/>
    <property type="project" value="InterPro"/>
</dbReference>